<sequence length="179" mass="16920">LRTCGPGADGVFFGTKLNEAVSEAILRGATTAGAGLLSTLGSAALGGGVSAVGFLSTLGSAALGGGVSAAGVFLSTFGSAALGGGVSAGVFFSTLDSIFLGGGASAFGEGGLVSAFGSGFLFTGAFCSALATSFPLSAFPLAASTVLLRSSSFLTGGFASFSEGLSNFAFCSITGGTSI</sequence>
<reference evidence="2" key="1">
    <citation type="submission" date="2016-04" db="UniProtKB">
        <authorList>
            <consortium name="WormBaseParasite"/>
        </authorList>
    </citation>
    <scope>IDENTIFICATION</scope>
</reference>
<proteinExistence type="predicted"/>
<feature type="transmembrane region" description="Helical" evidence="1">
    <location>
        <begin position="112"/>
        <end position="131"/>
    </location>
</feature>
<keyword evidence="1" id="KW-1133">Transmembrane helix</keyword>
<protein>
    <submittedName>
        <fullName evidence="2">Lpxtg-motif cell wall anchor domain protein</fullName>
    </submittedName>
</protein>
<dbReference type="WBParaSite" id="HPLM_0000808201-mRNA-1">
    <property type="protein sequence ID" value="HPLM_0000808201-mRNA-1"/>
    <property type="gene ID" value="HPLM_0000808201"/>
</dbReference>
<keyword evidence="1" id="KW-0812">Transmembrane</keyword>
<evidence type="ECO:0000313" key="2">
    <source>
        <dbReference type="WBParaSite" id="HPLM_0000808201-mRNA-1"/>
    </source>
</evidence>
<keyword evidence="1" id="KW-0472">Membrane</keyword>
<dbReference type="AlphaFoldDB" id="A0A158QMB0"/>
<feature type="transmembrane region" description="Helical" evidence="1">
    <location>
        <begin position="70"/>
        <end position="92"/>
    </location>
</feature>
<feature type="transmembrane region" description="Helical" evidence="1">
    <location>
        <begin position="43"/>
        <end position="63"/>
    </location>
</feature>
<name>A0A158QMB0_HAEPC</name>
<accession>A0A158QMB0</accession>
<evidence type="ECO:0000256" key="1">
    <source>
        <dbReference type="SAM" id="Phobius"/>
    </source>
</evidence>
<organism evidence="2">
    <name type="scientific">Haemonchus placei</name>
    <name type="common">Barber's pole worm</name>
    <dbReference type="NCBI Taxonomy" id="6290"/>
    <lineage>
        <taxon>Eukaryota</taxon>
        <taxon>Metazoa</taxon>
        <taxon>Ecdysozoa</taxon>
        <taxon>Nematoda</taxon>
        <taxon>Chromadorea</taxon>
        <taxon>Rhabditida</taxon>
        <taxon>Rhabditina</taxon>
        <taxon>Rhabditomorpha</taxon>
        <taxon>Strongyloidea</taxon>
        <taxon>Trichostrongylidae</taxon>
        <taxon>Haemonchus</taxon>
    </lineage>
</organism>